<organism evidence="1 2">
    <name type="scientific">Fusarium oxysporum NRRL 32931</name>
    <dbReference type="NCBI Taxonomy" id="660029"/>
    <lineage>
        <taxon>Eukaryota</taxon>
        <taxon>Fungi</taxon>
        <taxon>Dikarya</taxon>
        <taxon>Ascomycota</taxon>
        <taxon>Pezizomycotina</taxon>
        <taxon>Sordariomycetes</taxon>
        <taxon>Hypocreomycetidae</taxon>
        <taxon>Hypocreales</taxon>
        <taxon>Nectriaceae</taxon>
        <taxon>Fusarium</taxon>
        <taxon>Fusarium oxysporum species complex</taxon>
    </lineage>
</organism>
<dbReference type="HOGENOM" id="CLU_2171207_0_0_1"/>
<gene>
    <name evidence="1" type="ORF">FOYG_01435</name>
</gene>
<sequence>MRPSLVTGIVHPSINNFTASNVARKLVRLQLQINLPAQANHDPFVHGQHDLHNFRIIWMTGKYLSHILNHRSQRGLWETILACIDIYANMEVLVSSKDICVWYLRLDMLE</sequence>
<reference evidence="1 2" key="1">
    <citation type="submission" date="2011-06" db="EMBL/GenBank/DDBJ databases">
        <title>The Genome Sequence of Fusarium oxysporum FOSC 3-a.</title>
        <authorList>
            <consortium name="The Broad Institute Genome Sequencing Platform"/>
            <person name="Ma L.-J."/>
            <person name="Gale L.R."/>
            <person name="Schwartz D.C."/>
            <person name="Zhou S."/>
            <person name="Corby-Kistler H."/>
            <person name="Young S.K."/>
            <person name="Zeng Q."/>
            <person name="Gargeya S."/>
            <person name="Fitzgerald M."/>
            <person name="Haas B."/>
            <person name="Abouelleil A."/>
            <person name="Alvarado L."/>
            <person name="Arachchi H.M."/>
            <person name="Berlin A."/>
            <person name="Brown A."/>
            <person name="Chapman S.B."/>
            <person name="Chen Z."/>
            <person name="Dunbar C."/>
            <person name="Freedman E."/>
            <person name="Gearin G."/>
            <person name="Gellesch M."/>
            <person name="Goldberg J."/>
            <person name="Griggs A."/>
            <person name="Gujja S."/>
            <person name="Heiman D."/>
            <person name="Howarth C."/>
            <person name="Larson L."/>
            <person name="Lui A."/>
            <person name="MacDonald P.J.P."/>
            <person name="Mehta T."/>
            <person name="Montmayeur A."/>
            <person name="Murphy C."/>
            <person name="Neiman D."/>
            <person name="Pearson M."/>
            <person name="Priest M."/>
            <person name="Roberts A."/>
            <person name="Saif S."/>
            <person name="Shea T."/>
            <person name="Shenoy N."/>
            <person name="Sisk P."/>
            <person name="Stolte C."/>
            <person name="Sykes S."/>
            <person name="Wortman J."/>
            <person name="Nusbaum C."/>
            <person name="Birren B."/>
        </authorList>
    </citation>
    <scope>NUCLEOTIDE SEQUENCE [LARGE SCALE GENOMIC DNA]</scope>
    <source>
        <strain evidence="2">FOSC 3-a</strain>
    </source>
</reference>
<name>W9J435_FUSOX</name>
<accession>W9J435</accession>
<dbReference type="EMBL" id="JH717839">
    <property type="protein sequence ID" value="EWZ02004.1"/>
    <property type="molecule type" value="Genomic_DNA"/>
</dbReference>
<evidence type="ECO:0000313" key="2">
    <source>
        <dbReference type="Proteomes" id="UP000030753"/>
    </source>
</evidence>
<proteinExistence type="predicted"/>
<dbReference type="AlphaFoldDB" id="W9J435"/>
<protein>
    <submittedName>
        <fullName evidence="1">Uncharacterized protein</fullName>
    </submittedName>
</protein>
<evidence type="ECO:0000313" key="1">
    <source>
        <dbReference type="EMBL" id="EWZ02004.1"/>
    </source>
</evidence>
<dbReference type="Proteomes" id="UP000030753">
    <property type="component" value="Unassembled WGS sequence"/>
</dbReference>